<dbReference type="EMBL" id="MLFT02000012">
    <property type="protein sequence ID" value="PHT31813.1"/>
    <property type="molecule type" value="Genomic_DNA"/>
</dbReference>
<keyword evidence="3" id="KW-1185">Reference proteome</keyword>
<dbReference type="AlphaFoldDB" id="A0A2G2VFR3"/>
<sequence length="144" mass="17133">MVMEEGKRDEREKEERGEKEEEKGRDFKESEIEGWNEGRRERWEREEGERREIEREGEGFKIHPHSVWGFAKLKQKKGVPANHQIMGFTPDFNPEMHRTRYASLLWNYGVNKVSNGYISDNQNPLRSKHAFIPSEDTKMIDVEP</sequence>
<evidence type="ECO:0000256" key="1">
    <source>
        <dbReference type="SAM" id="MobiDB-lite"/>
    </source>
</evidence>
<reference evidence="3" key="2">
    <citation type="journal article" date="2017" name="J. Anim. Genet.">
        <title>Multiple reference genome sequences of hot pepper reveal the massive evolution of plant disease resistance genes by retroduplication.</title>
        <authorList>
            <person name="Kim S."/>
            <person name="Park J."/>
            <person name="Yeom S.-I."/>
            <person name="Kim Y.-M."/>
            <person name="Seo E."/>
            <person name="Kim K.-T."/>
            <person name="Kim M.-S."/>
            <person name="Lee J.M."/>
            <person name="Cheong K."/>
            <person name="Shin H.-S."/>
            <person name="Kim S.-B."/>
            <person name="Han K."/>
            <person name="Lee J."/>
            <person name="Park M."/>
            <person name="Lee H.-A."/>
            <person name="Lee H.-Y."/>
            <person name="Lee Y."/>
            <person name="Oh S."/>
            <person name="Lee J.H."/>
            <person name="Choi E."/>
            <person name="Choi E."/>
            <person name="Lee S.E."/>
            <person name="Jeon J."/>
            <person name="Kim H."/>
            <person name="Choi G."/>
            <person name="Song H."/>
            <person name="Lee J."/>
            <person name="Lee S.-C."/>
            <person name="Kwon J.-K."/>
            <person name="Lee H.-Y."/>
            <person name="Koo N."/>
            <person name="Hong Y."/>
            <person name="Kim R.W."/>
            <person name="Kang W.-H."/>
            <person name="Huh J.H."/>
            <person name="Kang B.-C."/>
            <person name="Yang T.-J."/>
            <person name="Lee Y.-H."/>
            <person name="Bennetzen J.L."/>
            <person name="Choi D."/>
        </authorList>
    </citation>
    <scope>NUCLEOTIDE SEQUENCE [LARGE SCALE GENOMIC DNA]</scope>
    <source>
        <strain evidence="3">cv. PBC81</strain>
    </source>
</reference>
<comment type="caution">
    <text evidence="2">The sequence shown here is derived from an EMBL/GenBank/DDBJ whole genome shotgun (WGS) entry which is preliminary data.</text>
</comment>
<evidence type="ECO:0000313" key="2">
    <source>
        <dbReference type="EMBL" id="PHT31813.1"/>
    </source>
</evidence>
<accession>A0A2G2VFR3</accession>
<reference evidence="2 3" key="1">
    <citation type="journal article" date="2017" name="Genome Biol.">
        <title>New reference genome sequences of hot pepper reveal the massive evolution of plant disease-resistance genes by retroduplication.</title>
        <authorList>
            <person name="Kim S."/>
            <person name="Park J."/>
            <person name="Yeom S.I."/>
            <person name="Kim Y.M."/>
            <person name="Seo E."/>
            <person name="Kim K.T."/>
            <person name="Kim M.S."/>
            <person name="Lee J.M."/>
            <person name="Cheong K."/>
            <person name="Shin H.S."/>
            <person name="Kim S.B."/>
            <person name="Han K."/>
            <person name="Lee J."/>
            <person name="Park M."/>
            <person name="Lee H.A."/>
            <person name="Lee H.Y."/>
            <person name="Lee Y."/>
            <person name="Oh S."/>
            <person name="Lee J.H."/>
            <person name="Choi E."/>
            <person name="Choi E."/>
            <person name="Lee S.E."/>
            <person name="Jeon J."/>
            <person name="Kim H."/>
            <person name="Choi G."/>
            <person name="Song H."/>
            <person name="Lee J."/>
            <person name="Lee S.C."/>
            <person name="Kwon J.K."/>
            <person name="Lee H.Y."/>
            <person name="Koo N."/>
            <person name="Hong Y."/>
            <person name="Kim R.W."/>
            <person name="Kang W.H."/>
            <person name="Huh J.H."/>
            <person name="Kang B.C."/>
            <person name="Yang T.J."/>
            <person name="Lee Y.H."/>
            <person name="Bennetzen J.L."/>
            <person name="Choi D."/>
        </authorList>
    </citation>
    <scope>NUCLEOTIDE SEQUENCE [LARGE SCALE GENOMIC DNA]</scope>
    <source>
        <strain evidence="3">cv. PBC81</strain>
    </source>
</reference>
<dbReference type="PANTHER" id="PTHR33022">
    <property type="entry name" value="DUF1985 DOMAIN-CONTAINING PROTEIN"/>
    <property type="match status" value="1"/>
</dbReference>
<proteinExistence type="predicted"/>
<evidence type="ECO:0000313" key="3">
    <source>
        <dbReference type="Proteomes" id="UP000224567"/>
    </source>
</evidence>
<gene>
    <name evidence="2" type="ORF">CQW23_28150</name>
</gene>
<dbReference type="PANTHER" id="PTHR33022:SF13">
    <property type="entry name" value="UBIQUITIN-LIKE PROTEASE FAMILY PROFILE DOMAIN-CONTAINING PROTEIN"/>
    <property type="match status" value="1"/>
</dbReference>
<organism evidence="2 3">
    <name type="scientific">Capsicum baccatum</name>
    <name type="common">Peruvian pepper</name>
    <dbReference type="NCBI Taxonomy" id="33114"/>
    <lineage>
        <taxon>Eukaryota</taxon>
        <taxon>Viridiplantae</taxon>
        <taxon>Streptophyta</taxon>
        <taxon>Embryophyta</taxon>
        <taxon>Tracheophyta</taxon>
        <taxon>Spermatophyta</taxon>
        <taxon>Magnoliopsida</taxon>
        <taxon>eudicotyledons</taxon>
        <taxon>Gunneridae</taxon>
        <taxon>Pentapetalae</taxon>
        <taxon>asterids</taxon>
        <taxon>lamiids</taxon>
        <taxon>Solanales</taxon>
        <taxon>Solanaceae</taxon>
        <taxon>Solanoideae</taxon>
        <taxon>Capsiceae</taxon>
        <taxon>Capsicum</taxon>
    </lineage>
</organism>
<feature type="region of interest" description="Disordered" evidence="1">
    <location>
        <begin position="1"/>
        <end position="57"/>
    </location>
</feature>
<dbReference type="Proteomes" id="UP000224567">
    <property type="component" value="Unassembled WGS sequence"/>
</dbReference>
<name>A0A2G2VFR3_CAPBA</name>
<protein>
    <submittedName>
        <fullName evidence="2">Uncharacterized protein</fullName>
    </submittedName>
</protein>